<evidence type="ECO:0000256" key="5">
    <source>
        <dbReference type="PROSITE-ProRule" id="PRU00134"/>
    </source>
</evidence>
<dbReference type="InterPro" id="IPR050767">
    <property type="entry name" value="Sel1_AlgK"/>
</dbReference>
<accession>K0R0P6</accession>
<evidence type="ECO:0000256" key="6">
    <source>
        <dbReference type="SAM" id="MobiDB-lite"/>
    </source>
</evidence>
<dbReference type="SUPFAM" id="SSF144232">
    <property type="entry name" value="HIT/MYND zinc finger-like"/>
    <property type="match status" value="1"/>
</dbReference>
<dbReference type="EMBL" id="AGNL01049768">
    <property type="protein sequence ID" value="EJK44379.1"/>
    <property type="molecule type" value="Genomic_DNA"/>
</dbReference>
<dbReference type="OrthoDB" id="193263at2759"/>
<dbReference type="SMART" id="SM00671">
    <property type="entry name" value="SEL1"/>
    <property type="match status" value="3"/>
</dbReference>
<evidence type="ECO:0000256" key="1">
    <source>
        <dbReference type="ARBA" id="ARBA00022723"/>
    </source>
</evidence>
<gene>
    <name evidence="8" type="ORF">THAOC_37083</name>
</gene>
<keyword evidence="9" id="KW-1185">Reference proteome</keyword>
<dbReference type="Gene3D" id="6.10.140.2220">
    <property type="match status" value="1"/>
</dbReference>
<feature type="region of interest" description="Disordered" evidence="6">
    <location>
        <begin position="447"/>
        <end position="518"/>
    </location>
</feature>
<dbReference type="Proteomes" id="UP000266841">
    <property type="component" value="Unassembled WGS sequence"/>
</dbReference>
<dbReference type="PANTHER" id="PTHR11102:SF160">
    <property type="entry name" value="ERAD-ASSOCIATED E3 UBIQUITIN-PROTEIN LIGASE COMPONENT HRD3"/>
    <property type="match status" value="1"/>
</dbReference>
<keyword evidence="2 5" id="KW-0863">Zinc-finger</keyword>
<dbReference type="PROSITE" id="PS01360">
    <property type="entry name" value="ZF_MYND_1"/>
    <property type="match status" value="1"/>
</dbReference>
<dbReference type="eggNOG" id="KOG1550">
    <property type="taxonomic scope" value="Eukaryota"/>
</dbReference>
<feature type="region of interest" description="Disordered" evidence="6">
    <location>
        <begin position="316"/>
        <end position="407"/>
    </location>
</feature>
<evidence type="ECO:0000313" key="9">
    <source>
        <dbReference type="Proteomes" id="UP000266841"/>
    </source>
</evidence>
<evidence type="ECO:0000256" key="2">
    <source>
        <dbReference type="ARBA" id="ARBA00022771"/>
    </source>
</evidence>
<protein>
    <recommendedName>
        <fullName evidence="7">MYND-type domain-containing protein</fullName>
    </recommendedName>
</protein>
<dbReference type="SUPFAM" id="SSF81901">
    <property type="entry name" value="HCP-like"/>
    <property type="match status" value="1"/>
</dbReference>
<dbReference type="Pfam" id="PF08238">
    <property type="entry name" value="Sel1"/>
    <property type="match status" value="3"/>
</dbReference>
<keyword evidence="3" id="KW-0862">Zinc</keyword>
<feature type="compositionally biased region" description="Polar residues" evidence="6">
    <location>
        <begin position="571"/>
        <end position="582"/>
    </location>
</feature>
<dbReference type="Pfam" id="PF01753">
    <property type="entry name" value="zf-MYND"/>
    <property type="match status" value="1"/>
</dbReference>
<dbReference type="GO" id="GO:0008270">
    <property type="term" value="F:zinc ion binding"/>
    <property type="evidence" value="ECO:0007669"/>
    <property type="project" value="UniProtKB-KW"/>
</dbReference>
<evidence type="ECO:0000256" key="4">
    <source>
        <dbReference type="ARBA" id="ARBA00038101"/>
    </source>
</evidence>
<dbReference type="InterPro" id="IPR006597">
    <property type="entry name" value="Sel1-like"/>
</dbReference>
<dbReference type="PROSITE" id="PS50865">
    <property type="entry name" value="ZF_MYND_2"/>
    <property type="match status" value="1"/>
</dbReference>
<comment type="caution">
    <text evidence="8">The sequence shown here is derived from an EMBL/GenBank/DDBJ whole genome shotgun (WGS) entry which is preliminary data.</text>
</comment>
<feature type="compositionally biased region" description="Polar residues" evidence="6">
    <location>
        <begin position="477"/>
        <end position="505"/>
    </location>
</feature>
<proteinExistence type="inferred from homology"/>
<reference evidence="8 9" key="1">
    <citation type="journal article" date="2012" name="Genome Biol.">
        <title>Genome and low-iron response of an oceanic diatom adapted to chronic iron limitation.</title>
        <authorList>
            <person name="Lommer M."/>
            <person name="Specht M."/>
            <person name="Roy A.S."/>
            <person name="Kraemer L."/>
            <person name="Andreson R."/>
            <person name="Gutowska M.A."/>
            <person name="Wolf J."/>
            <person name="Bergner S.V."/>
            <person name="Schilhabel M.B."/>
            <person name="Klostermeier U.C."/>
            <person name="Beiko R.G."/>
            <person name="Rosenstiel P."/>
            <person name="Hippler M."/>
            <person name="Laroche J."/>
        </authorList>
    </citation>
    <scope>NUCLEOTIDE SEQUENCE [LARGE SCALE GENOMIC DNA]</scope>
    <source>
        <strain evidence="8 9">CCMP1005</strain>
    </source>
</reference>
<name>K0R0P6_THAOC</name>
<evidence type="ECO:0000256" key="3">
    <source>
        <dbReference type="ARBA" id="ARBA00022833"/>
    </source>
</evidence>
<evidence type="ECO:0000313" key="8">
    <source>
        <dbReference type="EMBL" id="EJK44379.1"/>
    </source>
</evidence>
<comment type="similarity">
    <text evidence="4">Belongs to the sel-1 family.</text>
</comment>
<dbReference type="InterPro" id="IPR002893">
    <property type="entry name" value="Znf_MYND"/>
</dbReference>
<evidence type="ECO:0000259" key="7">
    <source>
        <dbReference type="PROSITE" id="PS50865"/>
    </source>
</evidence>
<feature type="compositionally biased region" description="Polar residues" evidence="6">
    <location>
        <begin position="344"/>
        <end position="356"/>
    </location>
</feature>
<dbReference type="InterPro" id="IPR011990">
    <property type="entry name" value="TPR-like_helical_dom_sf"/>
</dbReference>
<organism evidence="8 9">
    <name type="scientific">Thalassiosira oceanica</name>
    <name type="common">Marine diatom</name>
    <dbReference type="NCBI Taxonomy" id="159749"/>
    <lineage>
        <taxon>Eukaryota</taxon>
        <taxon>Sar</taxon>
        <taxon>Stramenopiles</taxon>
        <taxon>Ochrophyta</taxon>
        <taxon>Bacillariophyta</taxon>
        <taxon>Coscinodiscophyceae</taxon>
        <taxon>Thalassiosirophycidae</taxon>
        <taxon>Thalassiosirales</taxon>
        <taxon>Thalassiosiraceae</taxon>
        <taxon>Thalassiosira</taxon>
    </lineage>
</organism>
<dbReference type="PANTHER" id="PTHR11102">
    <property type="entry name" value="SEL-1-LIKE PROTEIN"/>
    <property type="match status" value="1"/>
</dbReference>
<keyword evidence="1" id="KW-0479">Metal-binding</keyword>
<dbReference type="AlphaFoldDB" id="K0R0P6"/>
<feature type="domain" description="MYND-type" evidence="7">
    <location>
        <begin position="16"/>
        <end position="57"/>
    </location>
</feature>
<sequence>MMTRCVPVEGNGDEACVNCGKLGSDAVKLKNCTACRLVKYCGVDCQRAHRKLHKKACKQRVAELKDEQMYSQGLERPERDFCPICNLPIPLPTDSHSVFMACCMKQICNGCNLAAQRRGMFDCAFCRTPIARNDADSLAMIQARAAKKDPTAIHFLGKKYFFGRLGLQKDMRRAVKLWEEAAELGSTDALFELGNAYLEGEGVQQDEPMAVEFYMKAAMQGHTESRYNLGCVEGEKGSHDRAVRHWLISAKMGEEDSLENIKTAFKAGLATKEQYTEALKGYKDAVEEMKTKLHPGSSGRTPRAVVPSLPAAAFAIVPRPPRNGRLGRGAAEAGGGEASRAGTSPCSGRGTPQSSGYLPDGRQRARPRVFLPVAYRPLPSDSRAHPSTPVSRSDGGREPRSHVILGRRTSSSVAASLTPLFDLLTPERCAMGGRKCEVPLNELIGPLLGSSPPSPASPLPNEVQTPGSDRDRKKPTEAQSTSRARPSSVGSLEPTSKGPTTTSLEPTKERVRRAPSVTDTARDVTLLGQAAALLLAAAVRPRGEVAERAHLNGRTRGSAVILTSPLFLLQSSTRGPMNTPASSRRKVLGPTSSRSMEGREGSPALPGGKSADVVALSPRGVSRPSAATPPPTRLDSGRVPSCTVLRAGGAGGDAVVVVHLDRRKQPQCREWPVAHEAPRDLSAA</sequence>
<dbReference type="Gene3D" id="1.25.40.10">
    <property type="entry name" value="Tetratricopeptide repeat domain"/>
    <property type="match status" value="1"/>
</dbReference>
<feature type="region of interest" description="Disordered" evidence="6">
    <location>
        <begin position="571"/>
        <end position="640"/>
    </location>
</feature>